<accession>A0A5Q0BJE3</accession>
<dbReference type="InterPro" id="IPR042099">
    <property type="entry name" value="ANL_N_sf"/>
</dbReference>
<dbReference type="Proteomes" id="UP000325755">
    <property type="component" value="Chromosome"/>
</dbReference>
<dbReference type="InterPro" id="IPR045851">
    <property type="entry name" value="AMP-bd_C_sf"/>
</dbReference>
<dbReference type="AlphaFoldDB" id="A0A5Q0BJE3"/>
<dbReference type="PANTHER" id="PTHR43201:SF8">
    <property type="entry name" value="ACYL-COA SYNTHETASE FAMILY MEMBER 3"/>
    <property type="match status" value="1"/>
</dbReference>
<dbReference type="Pfam" id="PF00501">
    <property type="entry name" value="AMP-binding"/>
    <property type="match status" value="1"/>
</dbReference>
<dbReference type="InterPro" id="IPR000873">
    <property type="entry name" value="AMP-dep_synth/lig_dom"/>
</dbReference>
<dbReference type="Gene3D" id="3.10.129.10">
    <property type="entry name" value="Hotdog Thioesterase"/>
    <property type="match status" value="1"/>
</dbReference>
<evidence type="ECO:0000259" key="3">
    <source>
        <dbReference type="Pfam" id="PF22818"/>
    </source>
</evidence>
<dbReference type="GO" id="GO:0006631">
    <property type="term" value="P:fatty acid metabolic process"/>
    <property type="evidence" value="ECO:0007669"/>
    <property type="project" value="TreeGrafter"/>
</dbReference>
<dbReference type="GO" id="GO:0031956">
    <property type="term" value="F:medium-chain fatty acid-CoA ligase activity"/>
    <property type="evidence" value="ECO:0007669"/>
    <property type="project" value="TreeGrafter"/>
</dbReference>
<sequence length="568" mass="62560">MASHSVFCHPGLDSIVAWRNGQAVTLQRCLNDARQVAAMLAPGRHMLNLCTNRYHFMVGFVAALLQNKISILQPTCTAETSRRLLNYAPDLFCLTDRTDKTPDLPIVDFPSLNASGMQTEEIPAVESQRHVATIFTSGSAGTPVPHHKNWGSLVRNIRAEALRLALKEQTVIVSTVPPQHMYGFESTVLLAMLGGFALCAEQAFYPADIRTAIERLPCPRLLVSTPFHLRTLMKSGVSIPEIEQVISATAPLSIDLARTIENLSTAPLIEIYGCTETGQLASRRPTLSELWTTFSGVSLHQHNGLVYAEGGHLDAVTALDDHLQLLDTTHFMLLGRSGDTLNIAGKRTSLAYLNQQLNSLPGVEDGVFLIPESERCDSITRPAALIVAPTLDKTTVLNQLRERIDPIFLPRPLLLVDSLPRNETGKLPAQALVALQLRLREAGRQELTATVMKQCESVDTHPAIADHHPAYNGHFPNNPVFPGALLLDHIILAIESTLEPNFRVTQISAAKFISPLRPGEHITLHHERKDALINFSLSVNDRIIAKGQVHIEQWQADIPFLHHEQPPS</sequence>
<dbReference type="SUPFAM" id="SSF56801">
    <property type="entry name" value="Acetyl-CoA synthetase-like"/>
    <property type="match status" value="1"/>
</dbReference>
<feature type="domain" description="AMP-dependent synthetase/ligase" evidence="2">
    <location>
        <begin position="17"/>
        <end position="283"/>
    </location>
</feature>
<dbReference type="SUPFAM" id="SSF54637">
    <property type="entry name" value="Thioesterase/thiol ester dehydrase-isomerase"/>
    <property type="match status" value="1"/>
</dbReference>
<dbReference type="KEGG" id="mmob:F6R98_15855"/>
<evidence type="ECO:0000256" key="1">
    <source>
        <dbReference type="ARBA" id="ARBA00006432"/>
    </source>
</evidence>
<organism evidence="4 5">
    <name type="scientific">Candidatus Methylospira mobilis</name>
    <dbReference type="NCBI Taxonomy" id="1808979"/>
    <lineage>
        <taxon>Bacteria</taxon>
        <taxon>Pseudomonadati</taxon>
        <taxon>Pseudomonadota</taxon>
        <taxon>Gammaproteobacteria</taxon>
        <taxon>Methylococcales</taxon>
        <taxon>Methylococcaceae</taxon>
        <taxon>Candidatus Methylospira</taxon>
    </lineage>
</organism>
<gene>
    <name evidence="4" type="ORF">F6R98_15855</name>
</gene>
<dbReference type="Pfam" id="PF22818">
    <property type="entry name" value="ApeI-like"/>
    <property type="match status" value="1"/>
</dbReference>
<dbReference type="InterPro" id="IPR054545">
    <property type="entry name" value="ApeI-like"/>
</dbReference>
<name>A0A5Q0BJE3_9GAMM</name>
<dbReference type="OrthoDB" id="9787658at2"/>
<evidence type="ECO:0000259" key="2">
    <source>
        <dbReference type="Pfam" id="PF00501"/>
    </source>
</evidence>
<dbReference type="InterPro" id="IPR029069">
    <property type="entry name" value="HotDog_dom_sf"/>
</dbReference>
<evidence type="ECO:0000313" key="5">
    <source>
        <dbReference type="Proteomes" id="UP000325755"/>
    </source>
</evidence>
<dbReference type="PANTHER" id="PTHR43201">
    <property type="entry name" value="ACYL-COA SYNTHETASE"/>
    <property type="match status" value="1"/>
</dbReference>
<keyword evidence="5" id="KW-1185">Reference proteome</keyword>
<dbReference type="RefSeq" id="WP_153249898.1">
    <property type="nucleotide sequence ID" value="NZ_CP044205.1"/>
</dbReference>
<dbReference type="InParanoid" id="A0A5Q0BJE3"/>
<feature type="domain" description="ApeI dehydratase-like" evidence="3">
    <location>
        <begin position="456"/>
        <end position="547"/>
    </location>
</feature>
<protein>
    <submittedName>
        <fullName evidence="4">AMP-binding protein</fullName>
    </submittedName>
</protein>
<reference evidence="4 5" key="1">
    <citation type="submission" date="2019-09" db="EMBL/GenBank/DDBJ databases">
        <title>Ecophysiology of the spiral-shaped methanotroph Methylospira mobilis as revealed by the complete genome sequence.</title>
        <authorList>
            <person name="Oshkin I.Y."/>
            <person name="Dedysh S.N."/>
            <person name="Miroshnikov K."/>
            <person name="Danilova O.V."/>
            <person name="Hakobyan A."/>
            <person name="Liesack W."/>
        </authorList>
    </citation>
    <scope>NUCLEOTIDE SEQUENCE [LARGE SCALE GENOMIC DNA]</scope>
    <source>
        <strain evidence="4 5">Shm1</strain>
    </source>
</reference>
<proteinExistence type="inferred from homology"/>
<dbReference type="Gene3D" id="3.40.50.12780">
    <property type="entry name" value="N-terminal domain of ligase-like"/>
    <property type="match status" value="1"/>
</dbReference>
<evidence type="ECO:0000313" key="4">
    <source>
        <dbReference type="EMBL" id="QFY43923.1"/>
    </source>
</evidence>
<comment type="similarity">
    <text evidence="1">Belongs to the ATP-dependent AMP-binding enzyme family.</text>
</comment>
<dbReference type="Gene3D" id="3.30.300.30">
    <property type="match status" value="1"/>
</dbReference>
<dbReference type="EMBL" id="CP044205">
    <property type="protein sequence ID" value="QFY43923.1"/>
    <property type="molecule type" value="Genomic_DNA"/>
</dbReference>